<sequence>MTATEAEPFKAAMSALATAVTVVASRESGSPVAMVMGTLTMVSEDPPLVAVLPKRSSSTWRRVAATGRFTASVLAADQREIVAGLAGRSDARFSRIDWDETEAGGAAVAGCVSALDAEIQAEHVAGDHLIVVARVVGLRVDEVPSAPLLFFRRAFHRTIPVPDLPTSRWH</sequence>
<dbReference type="PANTHER" id="PTHR30466:SF11">
    <property type="entry name" value="FLAVIN-DEPENDENT MONOOXYGENASE, REDUCTASE SUBUNIT HSAB"/>
    <property type="match status" value="1"/>
</dbReference>
<dbReference type="Proteomes" id="UP001214553">
    <property type="component" value="Chromosome"/>
</dbReference>
<evidence type="ECO:0000313" key="5">
    <source>
        <dbReference type="Proteomes" id="UP001214553"/>
    </source>
</evidence>
<keyword evidence="5" id="KW-1185">Reference proteome</keyword>
<dbReference type="InterPro" id="IPR002563">
    <property type="entry name" value="Flavin_Rdtase-like_dom"/>
</dbReference>
<keyword evidence="2" id="KW-0560">Oxidoreductase</keyword>
<evidence type="ECO:0000256" key="2">
    <source>
        <dbReference type="ARBA" id="ARBA00023002"/>
    </source>
</evidence>
<evidence type="ECO:0000313" key="4">
    <source>
        <dbReference type="EMBL" id="WEG08474.1"/>
    </source>
</evidence>
<protein>
    <submittedName>
        <fullName evidence="4">Flavin reductase family protein</fullName>
    </submittedName>
</protein>
<comment type="similarity">
    <text evidence="1">Belongs to the non-flavoprotein flavin reductase family.</text>
</comment>
<dbReference type="SMART" id="SM00903">
    <property type="entry name" value="Flavin_Reduct"/>
    <property type="match status" value="1"/>
</dbReference>
<dbReference type="InterPro" id="IPR050268">
    <property type="entry name" value="NADH-dep_flavin_reductase"/>
</dbReference>
<reference evidence="4 5" key="1">
    <citation type="submission" date="2023-03" db="EMBL/GenBank/DDBJ databases">
        <title>Genome sequence of Microbacterium sp. KACC 23027.</title>
        <authorList>
            <person name="Kim S."/>
            <person name="Heo J."/>
            <person name="Kwon S.-W."/>
        </authorList>
    </citation>
    <scope>NUCLEOTIDE SEQUENCE [LARGE SCALE GENOMIC DNA]</scope>
    <source>
        <strain evidence="4 5">KACC 23027</strain>
    </source>
</reference>
<dbReference type="Pfam" id="PF01613">
    <property type="entry name" value="Flavin_Reduct"/>
    <property type="match status" value="1"/>
</dbReference>
<evidence type="ECO:0000259" key="3">
    <source>
        <dbReference type="SMART" id="SM00903"/>
    </source>
</evidence>
<dbReference type="InterPro" id="IPR012349">
    <property type="entry name" value="Split_barrel_FMN-bd"/>
</dbReference>
<dbReference type="EMBL" id="CP119108">
    <property type="protein sequence ID" value="WEG08474.1"/>
    <property type="molecule type" value="Genomic_DNA"/>
</dbReference>
<gene>
    <name evidence="4" type="ORF">PU630_14690</name>
</gene>
<dbReference type="Gene3D" id="2.30.110.10">
    <property type="entry name" value="Electron Transport, Fmn-binding Protein, Chain A"/>
    <property type="match status" value="1"/>
</dbReference>
<dbReference type="RefSeq" id="WP_275277802.1">
    <property type="nucleotide sequence ID" value="NZ_CP119108.1"/>
</dbReference>
<evidence type="ECO:0000256" key="1">
    <source>
        <dbReference type="ARBA" id="ARBA00008898"/>
    </source>
</evidence>
<name>A0ABY8BWD5_9MICO</name>
<proteinExistence type="inferred from homology"/>
<dbReference type="PANTHER" id="PTHR30466">
    <property type="entry name" value="FLAVIN REDUCTASE"/>
    <property type="match status" value="1"/>
</dbReference>
<organism evidence="4 5">
    <name type="scientific">Microbacterium horticulturae</name>
    <dbReference type="NCBI Taxonomy" id="3028316"/>
    <lineage>
        <taxon>Bacteria</taxon>
        <taxon>Bacillati</taxon>
        <taxon>Actinomycetota</taxon>
        <taxon>Actinomycetes</taxon>
        <taxon>Micrococcales</taxon>
        <taxon>Microbacteriaceae</taxon>
        <taxon>Microbacterium</taxon>
    </lineage>
</organism>
<feature type="domain" description="Flavin reductase like" evidence="3">
    <location>
        <begin position="13"/>
        <end position="157"/>
    </location>
</feature>
<accession>A0ABY8BWD5</accession>
<dbReference type="SUPFAM" id="SSF50475">
    <property type="entry name" value="FMN-binding split barrel"/>
    <property type="match status" value="1"/>
</dbReference>